<keyword evidence="2" id="KW-1185">Reference proteome</keyword>
<dbReference type="Proteomes" id="UP000827872">
    <property type="component" value="Linkage Group LG03"/>
</dbReference>
<gene>
    <name evidence="1" type="ORF">K3G42_014056</name>
</gene>
<protein>
    <submittedName>
        <fullName evidence="1">Uncharacterized protein</fullName>
    </submittedName>
</protein>
<evidence type="ECO:0000313" key="2">
    <source>
        <dbReference type="Proteomes" id="UP000827872"/>
    </source>
</evidence>
<accession>A0ACB8EGN5</accession>
<organism evidence="1 2">
    <name type="scientific">Sphaerodactylus townsendi</name>
    <dbReference type="NCBI Taxonomy" id="933632"/>
    <lineage>
        <taxon>Eukaryota</taxon>
        <taxon>Metazoa</taxon>
        <taxon>Chordata</taxon>
        <taxon>Craniata</taxon>
        <taxon>Vertebrata</taxon>
        <taxon>Euteleostomi</taxon>
        <taxon>Lepidosauria</taxon>
        <taxon>Squamata</taxon>
        <taxon>Bifurcata</taxon>
        <taxon>Gekkota</taxon>
        <taxon>Sphaerodactylidae</taxon>
        <taxon>Sphaerodactylus</taxon>
    </lineage>
</organism>
<reference evidence="1" key="1">
    <citation type="submission" date="2021-08" db="EMBL/GenBank/DDBJ databases">
        <title>The first chromosome-level gecko genome reveals the dynamic sex chromosomes of Neotropical dwarf geckos (Sphaerodactylidae: Sphaerodactylus).</title>
        <authorList>
            <person name="Pinto B.J."/>
            <person name="Keating S.E."/>
            <person name="Gamble T."/>
        </authorList>
    </citation>
    <scope>NUCLEOTIDE SEQUENCE</scope>
    <source>
        <strain evidence="1">TG3544</strain>
    </source>
</reference>
<dbReference type="EMBL" id="CM037616">
    <property type="protein sequence ID" value="KAH7991839.1"/>
    <property type="molecule type" value="Genomic_DNA"/>
</dbReference>
<evidence type="ECO:0000313" key="1">
    <source>
        <dbReference type="EMBL" id="KAH7991839.1"/>
    </source>
</evidence>
<name>A0ACB8EGN5_9SAUR</name>
<comment type="caution">
    <text evidence="1">The sequence shown here is derived from an EMBL/GenBank/DDBJ whole genome shotgun (WGS) entry which is preliminary data.</text>
</comment>
<proteinExistence type="predicted"/>
<sequence>MIPPPPLMDQIIFVQVFVVVVVVVLCCSFFKKNTFPTPTPSVLLPLPISGSLKEKWGGGGKKKVVSKTFSPAAVNTLHDEFKVTLSKFISEVVINNESVKIIELLYKKNTLQGAKM</sequence>